<accession>A0A3B0V3J4</accession>
<gene>
    <name evidence="1" type="ORF">MNBD_GAMMA01-1034</name>
</gene>
<proteinExistence type="predicted"/>
<protein>
    <submittedName>
        <fullName evidence="1">Uncharacterized protein</fullName>
    </submittedName>
</protein>
<name>A0A3B0V3J4_9ZZZZ</name>
<evidence type="ECO:0000313" key="1">
    <source>
        <dbReference type="EMBL" id="VAW33322.1"/>
    </source>
</evidence>
<reference evidence="1" key="1">
    <citation type="submission" date="2018-06" db="EMBL/GenBank/DDBJ databases">
        <authorList>
            <person name="Zhirakovskaya E."/>
        </authorList>
    </citation>
    <scope>NUCLEOTIDE SEQUENCE</scope>
</reference>
<sequence length="261" mass="29971">MKNNINNTNTPVQLQAALIPVCKMVIRFGLHFSEFVRNLQRAYIHAAEEILTSANIEPNLQAIAIKTGMDRRTIAEHKKNINKPYADPMNKMDMLIVQLQLYCGKKESKLLSVKRLQTIIDAIYARHIRSNAIIRELLSNKIIKPINTNTYKLNLTLQQQLTDIRLMADDVDFTAKRLFQTYYKNMFEAQESDNLELLQKTSLSTKIAPSKHRKVIGLLSEELKQSEIKMKKIIAQHEANIPDGTYPELGITLFQFSSTKQ</sequence>
<dbReference type="AlphaFoldDB" id="A0A3B0V3J4"/>
<organism evidence="1">
    <name type="scientific">hydrothermal vent metagenome</name>
    <dbReference type="NCBI Taxonomy" id="652676"/>
    <lineage>
        <taxon>unclassified sequences</taxon>
        <taxon>metagenomes</taxon>
        <taxon>ecological metagenomes</taxon>
    </lineage>
</organism>
<dbReference type="EMBL" id="UOEW01000026">
    <property type="protein sequence ID" value="VAW33322.1"/>
    <property type="molecule type" value="Genomic_DNA"/>
</dbReference>